<keyword evidence="5" id="KW-0106">Calcium</keyword>
<dbReference type="GO" id="GO:0005509">
    <property type="term" value="F:calcium ion binding"/>
    <property type="evidence" value="ECO:0007669"/>
    <property type="project" value="InterPro"/>
</dbReference>
<dbReference type="PROSITE" id="PS50026">
    <property type="entry name" value="EGF_3"/>
    <property type="match status" value="1"/>
</dbReference>
<dbReference type="SMART" id="SM00369">
    <property type="entry name" value="LRR_TYP"/>
    <property type="match status" value="6"/>
</dbReference>
<dbReference type="InterPro" id="IPR003591">
    <property type="entry name" value="Leu-rich_rpt_typical-subtyp"/>
</dbReference>
<proteinExistence type="inferred from homology"/>
<dbReference type="PROSITE" id="PS01186">
    <property type="entry name" value="EGF_2"/>
    <property type="match status" value="1"/>
</dbReference>
<dbReference type="Proteomes" id="UP000078046">
    <property type="component" value="Unassembled WGS sequence"/>
</dbReference>
<keyword evidence="6" id="KW-1015">Disulfide bond</keyword>
<protein>
    <submittedName>
        <fullName evidence="10">Uncharacterized protein</fullName>
    </submittedName>
</protein>
<accession>A0A177AZ52</accession>
<evidence type="ECO:0000256" key="5">
    <source>
        <dbReference type="ARBA" id="ARBA00022837"/>
    </source>
</evidence>
<dbReference type="Gene3D" id="2.60.120.260">
    <property type="entry name" value="Galactose-binding domain-like"/>
    <property type="match status" value="1"/>
</dbReference>
<dbReference type="EMBL" id="LWCA01000862">
    <property type="protein sequence ID" value="OAF66671.1"/>
    <property type="molecule type" value="Genomic_DNA"/>
</dbReference>
<name>A0A177AZ52_9BILA</name>
<keyword evidence="3" id="KW-0732">Signal</keyword>
<dbReference type="InterPro" id="IPR032675">
    <property type="entry name" value="LRR_dom_sf"/>
</dbReference>
<dbReference type="Gene3D" id="4.10.1080.10">
    <property type="entry name" value="TSP type-3 repeat"/>
    <property type="match status" value="2"/>
</dbReference>
<dbReference type="SUPFAM" id="SSF49785">
    <property type="entry name" value="Galactose-binding domain-like"/>
    <property type="match status" value="1"/>
</dbReference>
<dbReference type="PROSITE" id="PS01187">
    <property type="entry name" value="EGF_CA"/>
    <property type="match status" value="1"/>
</dbReference>
<dbReference type="PROSITE" id="PS50022">
    <property type="entry name" value="FA58C_3"/>
    <property type="match status" value="1"/>
</dbReference>
<dbReference type="SMART" id="SM00181">
    <property type="entry name" value="EGF"/>
    <property type="match status" value="4"/>
</dbReference>
<dbReference type="SMART" id="SM00365">
    <property type="entry name" value="LRR_SD22"/>
    <property type="match status" value="7"/>
</dbReference>
<dbReference type="Gene3D" id="3.80.10.10">
    <property type="entry name" value="Ribonuclease Inhibitor"/>
    <property type="match status" value="4"/>
</dbReference>
<comment type="caution">
    <text evidence="7">Lacks conserved residue(s) required for the propagation of feature annotation.</text>
</comment>
<dbReference type="CDD" id="cd00057">
    <property type="entry name" value="FA58C"/>
    <property type="match status" value="1"/>
</dbReference>
<dbReference type="InterPro" id="IPR026906">
    <property type="entry name" value="LRR_5"/>
</dbReference>
<dbReference type="SUPFAM" id="SSF103647">
    <property type="entry name" value="TSP type-3 repeat"/>
    <property type="match status" value="1"/>
</dbReference>
<dbReference type="InterPro" id="IPR001881">
    <property type="entry name" value="EGF-like_Ca-bd_dom"/>
</dbReference>
<keyword evidence="11" id="KW-1185">Reference proteome</keyword>
<evidence type="ECO:0000256" key="4">
    <source>
        <dbReference type="ARBA" id="ARBA00022737"/>
    </source>
</evidence>
<keyword evidence="4" id="KW-0677">Repeat</keyword>
<keyword evidence="2" id="KW-0433">Leucine-rich repeat</keyword>
<dbReference type="Pfam" id="PF00754">
    <property type="entry name" value="F5_F8_type_C"/>
    <property type="match status" value="1"/>
</dbReference>
<comment type="similarity">
    <text evidence="1">Belongs to the thrombospondin family.</text>
</comment>
<keyword evidence="7" id="KW-0245">EGF-like domain</keyword>
<feature type="domain" description="F5/8 type C" evidence="8">
    <location>
        <begin position="1202"/>
        <end position="1360"/>
    </location>
</feature>
<dbReference type="Pfam" id="PF13306">
    <property type="entry name" value="LRR_5"/>
    <property type="match status" value="1"/>
</dbReference>
<dbReference type="InterPro" id="IPR003367">
    <property type="entry name" value="Thrombospondin_3-like_rpt"/>
</dbReference>
<dbReference type="Pfam" id="PF13855">
    <property type="entry name" value="LRR_8"/>
    <property type="match status" value="2"/>
</dbReference>
<comment type="caution">
    <text evidence="10">The sequence shown here is derived from an EMBL/GenBank/DDBJ whole genome shotgun (WGS) entry which is preliminary data.</text>
</comment>
<gene>
    <name evidence="10" type="ORF">A3Q56_05607</name>
</gene>
<dbReference type="GO" id="GO:0007155">
    <property type="term" value="P:cell adhesion"/>
    <property type="evidence" value="ECO:0007669"/>
    <property type="project" value="InterPro"/>
</dbReference>
<evidence type="ECO:0000256" key="3">
    <source>
        <dbReference type="ARBA" id="ARBA00022729"/>
    </source>
</evidence>
<evidence type="ECO:0000256" key="1">
    <source>
        <dbReference type="ARBA" id="ARBA00009456"/>
    </source>
</evidence>
<dbReference type="PANTHER" id="PTHR10199:SF100">
    <property type="entry name" value="THROMBOSPONDIN, ISOFORM A"/>
    <property type="match status" value="1"/>
</dbReference>
<dbReference type="SMART" id="SM00179">
    <property type="entry name" value="EGF_CA"/>
    <property type="match status" value="2"/>
</dbReference>
<sequence length="1860" mass="213400">KLEYNKLTLIPKVFIYSDLKKLINLNLAGNTITHVNQDDFKKLITLKELNLSSNRLVGIDNDALPKSLQTILMANNLYTFHDENAFQFLNKLETLNVDSNQITTIPDLAFRGCLKLKIIFMDSPLSNTIDFSFNNLQYININTFAHVKSTQTVKFNNNKLQKIYPNMLNGIIVKNDIDLSFNYIQDVTQEAFKNIQCSNINLNDNQIYTIGKRAFYNIKVDTIILKNNPLNSIYESAFENSILKLLNLKNLKIDKIKQFAFKNSKIEKQLDLSYNKIQKIENNVFDNIVVKNLFLDNNNLKSIQTPIFNDMSKITNKLTFNNNELNYLCNLCFGELKVKSIYLNKNYLWRIPKVSMYNVHVENLYLNENHISKIIQSTFNPLIHSNILNLYLENNRISFIDEFSFKELKNLNSLDLSHNQITFLHQNAFNGLNSLKSLNFEYNAIEYLPNINFIKNLNSLQLNNNKIISFYPNGLPSKIKKFDLKNNKIQCDCALYQTFQNYKDVNLKCQEYSKKIVSTTEPKLFNLYASQFLCNGLDLSIEKVEIGTIILKWKNDDLIFPNSPSNSPLYTFSRKYTATCLAKNQIILEKIIHDNYSKNFIYVEFNINVIPAVQYTCRLKLDLDKYSSVSSFPVFIITPNLKYVDETKSNDKDYLLPLYIHDFSKSYYQFSGNGDNSNEYNLVQNVDTVDYKQNVFHSYVRSKHLIQDYWFRKEENLNFELNNQILNLKFNTLNYNRYYSENFFIIDGIGYKHENQMAFDGKFRNFGFTVKLYGYFLYNNLGTFEIGGGDELLFFIHGKKLAYLNKNQFDECINVNISTSENLRTIKLRIVEIKLCLDSVKVKYGSISSGKCVVDENTLKIINLGLTSNCYYKFEIFVINRYKWNKSVFLLETRNIILNEKILNINGDGGLINCSTLDENVGKNYGVTDSISVIDQYKPSRNDIYKISFLSGNEENVFDIKQDDNTLHELIKKSKKNIPTNFVFIKDANKDVIICESGIYTGGIPIDKTSFEILSISFPINNVRVIIKNNLDYEAHKYIHLYIQCTVNNKIGIFLVQIKIQDSNDNCPTMLIQYNENVVSKSRRSLDLSYIAKITIDDKDEGINKKTKFHLHAINTVPNINTQYNPDTNYDSLIRDKTNVIVTILGVDEGTPPLATKLDVEYSMGNTCLLSHNFQEIPLKVDIDQNFGYINILSPGYYLQNEKIKQIGMEHGWILDKQIKASSNKERNEATRSRLNEAYDPILLSGSGWVPFKSDPGEWIKLSLKNVYNFHALLIQGNGNNPYWVTKFKIAYRNTKSIDNEFVFYYFTSNNIITNILNGNIDQSTVVKIDFKPIIITDTILIYPIEWEKEISIRFDYIGISMEELNYYRETCIRCETTYYCHGDGSINECARCSSDITCTKDSYEHSFGSYGQCTSCLNGYFCQKGRAKICPLNFHTNCNSLLGCTKPCKKCGSDIICNNGEIINCSFTKTDSDSKCTLCIDSAEKKCPCLDFPCYDGSCQIYNSYNKKCVECPIGMHAINQICVDIDECKIPNICWNNRCINRNSGFQCLACPYGYRGTYRDGVDIQQSRIFMHGNTIKLEQLGLNQECNDINECKEDVNACPSYTICQNEPGGFNCLKCKEGYIFNECKECVPKNFCISNKICHSQSTCVYGGPGIFMCNCNVGFAGDGFYCGKDSDLDEIPDDNLICFLDKVCFKDNAIHVPNSGQEDTDNDGIGDVDDDDIDNDGILNNYDNCIFISNFLQKNKDKDYFGNVCDKCASKASVINTDFDSDNIGDVCDKDADNDAHSKYIHLNFAGINNTQDNCVYHSNKDQLDQDGDGVGDVCDNCPEIKNSKQTDHNFNFIGDSCDDLSNLFKLD</sequence>
<dbReference type="InterPro" id="IPR000421">
    <property type="entry name" value="FA58C"/>
</dbReference>
<dbReference type="InterPro" id="IPR008979">
    <property type="entry name" value="Galactose-bd-like_sf"/>
</dbReference>
<evidence type="ECO:0000256" key="7">
    <source>
        <dbReference type="PROSITE-ProRule" id="PRU00076"/>
    </source>
</evidence>
<evidence type="ECO:0000313" key="11">
    <source>
        <dbReference type="Proteomes" id="UP000078046"/>
    </source>
</evidence>
<dbReference type="SUPFAM" id="SSF52058">
    <property type="entry name" value="L domain-like"/>
    <property type="match status" value="2"/>
</dbReference>
<feature type="non-terminal residue" evidence="10">
    <location>
        <position position="1"/>
    </location>
</feature>
<evidence type="ECO:0000313" key="10">
    <source>
        <dbReference type="EMBL" id="OAF66671.1"/>
    </source>
</evidence>
<dbReference type="SMART" id="SM00364">
    <property type="entry name" value="LRR_BAC"/>
    <property type="match status" value="2"/>
</dbReference>
<evidence type="ECO:0000256" key="6">
    <source>
        <dbReference type="ARBA" id="ARBA00023157"/>
    </source>
</evidence>
<evidence type="ECO:0000256" key="2">
    <source>
        <dbReference type="ARBA" id="ARBA00022614"/>
    </source>
</evidence>
<dbReference type="PANTHER" id="PTHR10199">
    <property type="entry name" value="THROMBOSPONDIN"/>
    <property type="match status" value="1"/>
</dbReference>
<reference evidence="10 11" key="1">
    <citation type="submission" date="2016-04" db="EMBL/GenBank/DDBJ databases">
        <title>The genome of Intoshia linei affirms orthonectids as highly simplified spiralians.</title>
        <authorList>
            <person name="Mikhailov K.V."/>
            <person name="Slusarev G.S."/>
            <person name="Nikitin M.A."/>
            <person name="Logacheva M.D."/>
            <person name="Penin A."/>
            <person name="Aleoshin V."/>
            <person name="Panchin Y.V."/>
        </authorList>
    </citation>
    <scope>NUCLEOTIDE SEQUENCE [LARGE SCALE GENOMIC DNA]</scope>
    <source>
        <strain evidence="10">Intl2013</strain>
        <tissue evidence="10">Whole animal</tissue>
    </source>
</reference>
<evidence type="ECO:0000259" key="8">
    <source>
        <dbReference type="PROSITE" id="PS50022"/>
    </source>
</evidence>
<organism evidence="10 11">
    <name type="scientific">Intoshia linei</name>
    <dbReference type="NCBI Taxonomy" id="1819745"/>
    <lineage>
        <taxon>Eukaryota</taxon>
        <taxon>Metazoa</taxon>
        <taxon>Spiralia</taxon>
        <taxon>Lophotrochozoa</taxon>
        <taxon>Mesozoa</taxon>
        <taxon>Orthonectida</taxon>
        <taxon>Rhopaluridae</taxon>
        <taxon>Intoshia</taxon>
    </lineage>
</organism>
<feature type="domain" description="EGF-like" evidence="9">
    <location>
        <begin position="1635"/>
        <end position="1675"/>
    </location>
</feature>
<evidence type="ECO:0000259" key="9">
    <source>
        <dbReference type="PROSITE" id="PS50026"/>
    </source>
</evidence>
<dbReference type="InterPro" id="IPR028974">
    <property type="entry name" value="TSP_type-3_rpt"/>
</dbReference>
<dbReference type="InterPro" id="IPR018097">
    <property type="entry name" value="EGF_Ca-bd_CS"/>
</dbReference>
<dbReference type="PROSITE" id="PS51450">
    <property type="entry name" value="LRR"/>
    <property type="match status" value="4"/>
</dbReference>
<dbReference type="InterPro" id="IPR001611">
    <property type="entry name" value="Leu-rich_rpt"/>
</dbReference>
<dbReference type="Gene3D" id="2.10.25.10">
    <property type="entry name" value="Laminin"/>
    <property type="match status" value="2"/>
</dbReference>
<feature type="non-terminal residue" evidence="10">
    <location>
        <position position="1860"/>
    </location>
</feature>
<dbReference type="Pfam" id="PF02412">
    <property type="entry name" value="TSP_3"/>
    <property type="match status" value="3"/>
</dbReference>
<dbReference type="InterPro" id="IPR000742">
    <property type="entry name" value="EGF"/>
</dbReference>
<dbReference type="OrthoDB" id="1658at2759"/>
<dbReference type="SUPFAM" id="SSF57196">
    <property type="entry name" value="EGF/Laminin"/>
    <property type="match status" value="1"/>
</dbReference>
<dbReference type="CDD" id="cd00054">
    <property type="entry name" value="EGF_CA"/>
    <property type="match status" value="2"/>
</dbReference>